<sequence>MDQAMVNEALDILQQPTKLHILTLAEPLLSSNVAIDHTTGQRSSNVSSTDGNGVGATPASLRADLAHYQELFSKLRFSYVEQVTKERFLRAIVADPPQLVDARDNDELAERLVGAKAALKAKKEEVARMTEELEEMGRTLARNHEQIQLQATQLEALPEEIANLEATISELRASQETKSEDPTQSMPLNATLNLLAAREAELAELDRQLADLQSSLPRKKRDVTRLEGELKPLEARKREAVAAAQEAKRRREQGGMQDEVEEKGRWLRSVDTGLRAMLEVDA</sequence>
<protein>
    <submittedName>
        <fullName evidence="1">Uncharacterized protein</fullName>
    </submittedName>
</protein>
<name>A0ACC3S9D6_9PEZI</name>
<dbReference type="EMBL" id="JAMKPW020000033">
    <property type="protein sequence ID" value="KAK8202264.1"/>
    <property type="molecule type" value="Genomic_DNA"/>
</dbReference>
<comment type="caution">
    <text evidence="1">The sequence shown here is derived from an EMBL/GenBank/DDBJ whole genome shotgun (WGS) entry which is preliminary data.</text>
</comment>
<dbReference type="Proteomes" id="UP001320706">
    <property type="component" value="Unassembled WGS sequence"/>
</dbReference>
<organism evidence="1 2">
    <name type="scientific">Zalaria obscura</name>
    <dbReference type="NCBI Taxonomy" id="2024903"/>
    <lineage>
        <taxon>Eukaryota</taxon>
        <taxon>Fungi</taxon>
        <taxon>Dikarya</taxon>
        <taxon>Ascomycota</taxon>
        <taxon>Pezizomycotina</taxon>
        <taxon>Dothideomycetes</taxon>
        <taxon>Dothideomycetidae</taxon>
        <taxon>Dothideales</taxon>
        <taxon>Zalariaceae</taxon>
        <taxon>Zalaria</taxon>
    </lineage>
</organism>
<keyword evidence="2" id="KW-1185">Reference proteome</keyword>
<evidence type="ECO:0000313" key="1">
    <source>
        <dbReference type="EMBL" id="KAK8202264.1"/>
    </source>
</evidence>
<reference evidence="1" key="1">
    <citation type="submission" date="2024-02" db="EMBL/GenBank/DDBJ databases">
        <title>Metagenome Assembled Genome of Zalaria obscura JY119.</title>
        <authorList>
            <person name="Vighnesh L."/>
            <person name="Jagadeeshwari U."/>
            <person name="Venkata Ramana C."/>
            <person name="Sasikala C."/>
        </authorList>
    </citation>
    <scope>NUCLEOTIDE SEQUENCE</scope>
    <source>
        <strain evidence="1">JY119</strain>
    </source>
</reference>
<evidence type="ECO:0000313" key="2">
    <source>
        <dbReference type="Proteomes" id="UP001320706"/>
    </source>
</evidence>
<accession>A0ACC3S9D6</accession>
<gene>
    <name evidence="1" type="ORF">M8818_005791</name>
</gene>
<proteinExistence type="predicted"/>